<feature type="coiled-coil region" evidence="1">
    <location>
        <begin position="174"/>
        <end position="227"/>
    </location>
</feature>
<evidence type="ECO:0000256" key="2">
    <source>
        <dbReference type="SAM" id="MobiDB-lite"/>
    </source>
</evidence>
<accession>A0A3M6TJX3</accession>
<sequence length="435" mass="48820">MAPLRFILISLPSEEGIYVEEMVTPMDIIEEEDSDEEGVEEVEKPKSLLDPDNQKKNIADAYKKRETVIIRLTNDALRGNDTLNVPAMVKKRLEKNRKENKGMDIKLSKTNIRKQVGGGWLSSALALGRALAPTIGKTLGLSALSGLASEVPKNRVRGTAEYCIKSGQGRYYGINSVEDVIDEVLAEKRRLANEKAKIKRQEAKKKVADANKKIKEANMLIKQNKNLRKLNKKPKNLQKGASEAVKSNYAKQKIKSVANQYLDQALDRFTSDLSNKLDPVSGKGIDIHKAILKVAAKKGFVMPGHHYTDPGNPLEQQLSYDPNTGQILEIYQQPTGKTDAVSMQHDVDYSVCANKSKSNQVKCKNDADRKMVKALDAIPWKDRQWGHAVARNAIATKSKLDYMNFLKDLSTSYYKNAKQLNYTWMDLVKKTTRDK</sequence>
<evidence type="ECO:0000256" key="1">
    <source>
        <dbReference type="SAM" id="Coils"/>
    </source>
</evidence>
<dbReference type="STRING" id="46731.A0A3M6TJX3"/>
<feature type="compositionally biased region" description="Basic and acidic residues" evidence="2">
    <location>
        <begin position="41"/>
        <end position="53"/>
    </location>
</feature>
<feature type="non-terminal residue" evidence="4">
    <location>
        <position position="435"/>
    </location>
</feature>
<dbReference type="GO" id="GO:0005198">
    <property type="term" value="F:structural molecule activity"/>
    <property type="evidence" value="ECO:0007669"/>
    <property type="project" value="InterPro"/>
</dbReference>
<dbReference type="EMBL" id="RCHS01003457">
    <property type="protein sequence ID" value="RMX41712.1"/>
    <property type="molecule type" value="Genomic_DNA"/>
</dbReference>
<proteinExistence type="predicted"/>
<keyword evidence="5" id="KW-1185">Reference proteome</keyword>
<protein>
    <recommendedName>
        <fullName evidence="3">Phospholipase A2-like domain-containing protein</fullName>
    </recommendedName>
</protein>
<feature type="domain" description="Phospholipase A2-like" evidence="3">
    <location>
        <begin position="298"/>
        <end position="397"/>
    </location>
</feature>
<organism evidence="4 5">
    <name type="scientific">Pocillopora damicornis</name>
    <name type="common">Cauliflower coral</name>
    <name type="synonym">Millepora damicornis</name>
    <dbReference type="NCBI Taxonomy" id="46731"/>
    <lineage>
        <taxon>Eukaryota</taxon>
        <taxon>Metazoa</taxon>
        <taxon>Cnidaria</taxon>
        <taxon>Anthozoa</taxon>
        <taxon>Hexacorallia</taxon>
        <taxon>Scleractinia</taxon>
        <taxon>Astrocoeniina</taxon>
        <taxon>Pocilloporidae</taxon>
        <taxon>Pocillopora</taxon>
    </lineage>
</organism>
<evidence type="ECO:0000313" key="4">
    <source>
        <dbReference type="EMBL" id="RMX41712.1"/>
    </source>
</evidence>
<reference evidence="4 5" key="1">
    <citation type="journal article" date="2018" name="Sci. Rep.">
        <title>Comparative analysis of the Pocillopora damicornis genome highlights role of immune system in coral evolution.</title>
        <authorList>
            <person name="Cunning R."/>
            <person name="Bay R.A."/>
            <person name="Gillette P."/>
            <person name="Baker A.C."/>
            <person name="Traylor-Knowles N."/>
        </authorList>
    </citation>
    <scope>NUCLEOTIDE SEQUENCE [LARGE SCALE GENOMIC DNA]</scope>
    <source>
        <strain evidence="4">RSMAS</strain>
        <tissue evidence="4">Whole animal</tissue>
    </source>
</reference>
<name>A0A3M6TJX3_POCDA</name>
<evidence type="ECO:0000259" key="3">
    <source>
        <dbReference type="Pfam" id="PF08398"/>
    </source>
</evidence>
<dbReference type="InterPro" id="IPR013607">
    <property type="entry name" value="Phospholipase_A2-like"/>
</dbReference>
<comment type="caution">
    <text evidence="4">The sequence shown here is derived from an EMBL/GenBank/DDBJ whole genome shotgun (WGS) entry which is preliminary data.</text>
</comment>
<dbReference type="AlphaFoldDB" id="A0A3M6TJX3"/>
<dbReference type="Proteomes" id="UP000275408">
    <property type="component" value="Unassembled WGS sequence"/>
</dbReference>
<feature type="compositionally biased region" description="Acidic residues" evidence="2">
    <location>
        <begin position="31"/>
        <end position="40"/>
    </location>
</feature>
<keyword evidence="1" id="KW-0175">Coiled coil</keyword>
<feature type="region of interest" description="Disordered" evidence="2">
    <location>
        <begin position="31"/>
        <end position="53"/>
    </location>
</feature>
<dbReference type="Pfam" id="PF08398">
    <property type="entry name" value="Phospholip_A2_4"/>
    <property type="match status" value="1"/>
</dbReference>
<evidence type="ECO:0000313" key="5">
    <source>
        <dbReference type="Proteomes" id="UP000275408"/>
    </source>
</evidence>
<gene>
    <name evidence="4" type="ORF">pdam_00022136</name>
</gene>